<evidence type="ECO:0000313" key="12">
    <source>
        <dbReference type="Proteomes" id="UP000317550"/>
    </source>
</evidence>
<evidence type="ECO:0000256" key="2">
    <source>
        <dbReference type="ARBA" id="ARBA00022692"/>
    </source>
</evidence>
<dbReference type="GO" id="GO:0004888">
    <property type="term" value="F:transmembrane signaling receptor activity"/>
    <property type="evidence" value="ECO:0007669"/>
    <property type="project" value="InterPro"/>
</dbReference>
<comment type="similarity">
    <text evidence="6">Belongs to the methyl-accepting chemotaxis (MCP) protein family.</text>
</comment>
<dbReference type="PROSITE" id="PS50111">
    <property type="entry name" value="CHEMOTAXIS_TRANSDUC_2"/>
    <property type="match status" value="1"/>
</dbReference>
<keyword evidence="5 7" id="KW-0807">Transducer</keyword>
<evidence type="ECO:0000256" key="8">
    <source>
        <dbReference type="SAM" id="Phobius"/>
    </source>
</evidence>
<evidence type="ECO:0000256" key="3">
    <source>
        <dbReference type="ARBA" id="ARBA00022989"/>
    </source>
</evidence>
<gene>
    <name evidence="11" type="ORF">FNU76_04165</name>
</gene>
<accession>A0A516SBU1</accession>
<evidence type="ECO:0000256" key="1">
    <source>
        <dbReference type="ARBA" id="ARBA00004141"/>
    </source>
</evidence>
<keyword evidence="2 8" id="KW-0812">Transmembrane</keyword>
<evidence type="ECO:0000256" key="6">
    <source>
        <dbReference type="ARBA" id="ARBA00029447"/>
    </source>
</evidence>
<reference evidence="12" key="1">
    <citation type="submission" date="2019-07" db="EMBL/GenBank/DDBJ databases">
        <title>Chitinimonas sp. nov., isolated from Ny-Alesund, arctica soil.</title>
        <authorList>
            <person name="Xu Q."/>
            <person name="Peng F."/>
        </authorList>
    </citation>
    <scope>NUCLEOTIDE SEQUENCE [LARGE SCALE GENOMIC DNA]</scope>
    <source>
        <strain evidence="12">R3-44</strain>
    </source>
</reference>
<dbReference type="InterPro" id="IPR004090">
    <property type="entry name" value="Chemotax_Me-accpt_rcpt"/>
</dbReference>
<dbReference type="InterPro" id="IPR004089">
    <property type="entry name" value="MCPsignal_dom"/>
</dbReference>
<dbReference type="AlphaFoldDB" id="A0A516SBU1"/>
<keyword evidence="4 8" id="KW-0472">Membrane</keyword>
<dbReference type="RefSeq" id="WP_143856536.1">
    <property type="nucleotide sequence ID" value="NZ_CP041730.1"/>
</dbReference>
<keyword evidence="3 8" id="KW-1133">Transmembrane helix</keyword>
<dbReference type="PRINTS" id="PR00260">
    <property type="entry name" value="CHEMTRNSDUCR"/>
</dbReference>
<evidence type="ECO:0000256" key="4">
    <source>
        <dbReference type="ARBA" id="ARBA00023136"/>
    </source>
</evidence>
<dbReference type="SMART" id="SM00283">
    <property type="entry name" value="MA"/>
    <property type="match status" value="1"/>
</dbReference>
<dbReference type="GO" id="GO:0006935">
    <property type="term" value="P:chemotaxis"/>
    <property type="evidence" value="ECO:0007669"/>
    <property type="project" value="InterPro"/>
</dbReference>
<dbReference type="SUPFAM" id="SSF58104">
    <property type="entry name" value="Methyl-accepting chemotaxis protein (MCP) signaling domain"/>
    <property type="match status" value="1"/>
</dbReference>
<dbReference type="SMART" id="SM00304">
    <property type="entry name" value="HAMP"/>
    <property type="match status" value="1"/>
</dbReference>
<organism evidence="11 12">
    <name type="scientific">Chitinimonas arctica</name>
    <dbReference type="NCBI Taxonomy" id="2594795"/>
    <lineage>
        <taxon>Bacteria</taxon>
        <taxon>Pseudomonadati</taxon>
        <taxon>Pseudomonadota</taxon>
        <taxon>Betaproteobacteria</taxon>
        <taxon>Neisseriales</taxon>
        <taxon>Chitinibacteraceae</taxon>
        <taxon>Chitinimonas</taxon>
    </lineage>
</organism>
<feature type="transmembrane region" description="Helical" evidence="8">
    <location>
        <begin position="12"/>
        <end position="34"/>
    </location>
</feature>
<evidence type="ECO:0000256" key="7">
    <source>
        <dbReference type="PROSITE-ProRule" id="PRU00284"/>
    </source>
</evidence>
<proteinExistence type="inferred from homology"/>
<feature type="transmembrane region" description="Helical" evidence="8">
    <location>
        <begin position="317"/>
        <end position="337"/>
    </location>
</feature>
<dbReference type="PANTHER" id="PTHR32089">
    <property type="entry name" value="METHYL-ACCEPTING CHEMOTAXIS PROTEIN MCPB"/>
    <property type="match status" value="1"/>
</dbReference>
<sequence>MFARWLDNLLLWHKFMILGVLGLLLVGPPLYLYVHNTNVAIAASLLEQDGNVPGKTSLLLLQQMQMHRGLSGVFLGANLMAEKRQAKQAEVDATLALLEKQLLSAGQGVNQRLIQVQADWRAVSGGVSNRSLSVAQSFQQHTALCLSVLKLLEGVADSYGLSLDPDADTYYLMRTVYFDAPPITEALGQARGKGAGILATRQIDPDTRAMMHGLLANASSLNAQLSNTLGKAFAANTALKPELGALLAEADKSASAAIELANTKVASAADLDYPATDYIGSFTRTIDGEFSLVGTSLKQLDRLIQQRIADQRQTRNLLTGVVMLIAALASLMAWRIALSVLRPMTAALAAVETIAGGDLCKPIAVGGRSEAGKMLTALQAMQTQLRATIGSVLANADAVAVAARQMAGSSHEVSLASARQSESSASMAAAVEQLTVSISHVSNNAGEAEKSATDAEGQARDGAKVIQIAASNIRGVAAELRGTAEVITELGAQSQQISGIVEVIREVANQTNLLALNAAIEAARAGEAGRGFAVVADEVRKLSERTSGATKEIGDMISRIQSYTAESVSGMHGAVKLVDEGVKQVNQAAEAIDHISTNATEVESAVDVISCALKEQMSASNQIAVNIEQIAQMSEENNSSALQSDQAAQTLLALAAKMRETILVFRLQ</sequence>
<evidence type="ECO:0000259" key="10">
    <source>
        <dbReference type="PROSITE" id="PS50885"/>
    </source>
</evidence>
<keyword evidence="12" id="KW-1185">Reference proteome</keyword>
<dbReference type="EMBL" id="CP041730">
    <property type="protein sequence ID" value="QDQ25611.1"/>
    <property type="molecule type" value="Genomic_DNA"/>
</dbReference>
<dbReference type="GO" id="GO:0016020">
    <property type="term" value="C:membrane"/>
    <property type="evidence" value="ECO:0007669"/>
    <property type="project" value="UniProtKB-SubCell"/>
</dbReference>
<dbReference type="Pfam" id="PF00672">
    <property type="entry name" value="HAMP"/>
    <property type="match status" value="1"/>
</dbReference>
<dbReference type="OrthoDB" id="5178692at2"/>
<dbReference type="Gene3D" id="1.10.287.950">
    <property type="entry name" value="Methyl-accepting chemotaxis protein"/>
    <property type="match status" value="1"/>
</dbReference>
<dbReference type="CDD" id="cd11386">
    <property type="entry name" value="MCP_signal"/>
    <property type="match status" value="1"/>
</dbReference>
<dbReference type="GO" id="GO:0007165">
    <property type="term" value="P:signal transduction"/>
    <property type="evidence" value="ECO:0007669"/>
    <property type="project" value="UniProtKB-KW"/>
</dbReference>
<dbReference type="PANTHER" id="PTHR32089:SF119">
    <property type="entry name" value="METHYL-ACCEPTING CHEMOTAXIS PROTEIN CTPL"/>
    <property type="match status" value="1"/>
</dbReference>
<evidence type="ECO:0000256" key="5">
    <source>
        <dbReference type="ARBA" id="ARBA00023224"/>
    </source>
</evidence>
<dbReference type="Pfam" id="PF00015">
    <property type="entry name" value="MCPsignal"/>
    <property type="match status" value="1"/>
</dbReference>
<dbReference type="InterPro" id="IPR003660">
    <property type="entry name" value="HAMP_dom"/>
</dbReference>
<feature type="domain" description="Methyl-accepting transducer" evidence="9">
    <location>
        <begin position="395"/>
        <end position="631"/>
    </location>
</feature>
<dbReference type="KEGG" id="cari:FNU76_04165"/>
<comment type="subcellular location">
    <subcellularLocation>
        <location evidence="1">Membrane</location>
        <topology evidence="1">Multi-pass membrane protein</topology>
    </subcellularLocation>
</comment>
<dbReference type="Proteomes" id="UP000317550">
    <property type="component" value="Chromosome"/>
</dbReference>
<dbReference type="FunFam" id="1.10.287.950:FF:000001">
    <property type="entry name" value="Methyl-accepting chemotaxis sensory transducer"/>
    <property type="match status" value="1"/>
</dbReference>
<evidence type="ECO:0000259" key="9">
    <source>
        <dbReference type="PROSITE" id="PS50111"/>
    </source>
</evidence>
<name>A0A516SBU1_9NEIS</name>
<evidence type="ECO:0000313" key="11">
    <source>
        <dbReference type="EMBL" id="QDQ25611.1"/>
    </source>
</evidence>
<protein>
    <submittedName>
        <fullName evidence="11">Methyl-accepting chemotaxis protein</fullName>
    </submittedName>
</protein>
<dbReference type="PROSITE" id="PS50885">
    <property type="entry name" value="HAMP"/>
    <property type="match status" value="1"/>
</dbReference>
<feature type="domain" description="HAMP" evidence="10">
    <location>
        <begin position="338"/>
        <end position="390"/>
    </location>
</feature>